<feature type="domain" description="Protein kinase" evidence="12">
    <location>
        <begin position="73"/>
        <end position="277"/>
    </location>
</feature>
<keyword evidence="5" id="KW-0479">Metal-binding</keyword>
<keyword evidence="9" id="KW-0460">Magnesium</keyword>
<dbReference type="InterPro" id="IPR011009">
    <property type="entry name" value="Kinase-like_dom_sf"/>
</dbReference>
<sequence>MVKKIKQFEYVPIEYIIKKFEHKFSQKEILARIKKLTRLRLLAKHPSIEAYRITFLGLDCISLRLLVAKNVVKAIGDIIGVGKESEVYRGLAENNDIVAIKFYKIGKQNFKHIAKYRGYYSDDVVHSGWLRRSIIAGKREKDVLEILNNYTIPGIPKLYGGVLHSVVIEYIDGARLNEIEQVENPINVFEQIIEIIRYIYRNAGIVHGDLSEYNIMLSYKDDKERVYIIDWPQYASINSPLAISMLRRDIENIAKFFRRRYMLEVDVQEVFKYITEQ</sequence>
<dbReference type="GO" id="GO:0030688">
    <property type="term" value="C:preribosome, small subunit precursor"/>
    <property type="evidence" value="ECO:0007669"/>
    <property type="project" value="TreeGrafter"/>
</dbReference>
<dbReference type="InterPro" id="IPR018935">
    <property type="entry name" value="RIO_kinase_CS"/>
</dbReference>
<dbReference type="PROSITE" id="PS01245">
    <property type="entry name" value="RIO1"/>
    <property type="match status" value="1"/>
</dbReference>
<dbReference type="InterPro" id="IPR008266">
    <property type="entry name" value="Tyr_kinase_AS"/>
</dbReference>
<keyword evidence="4" id="KW-0808">Transferase</keyword>
<dbReference type="Pfam" id="PF01163">
    <property type="entry name" value="RIO1"/>
    <property type="match status" value="1"/>
</dbReference>
<proteinExistence type="inferred from homology"/>
<dbReference type="InterPro" id="IPR018934">
    <property type="entry name" value="RIO_dom"/>
</dbReference>
<comment type="catalytic activity">
    <reaction evidence="10">
        <text>L-threonyl-[protein] + ATP = O-phospho-L-threonyl-[protein] + ADP + H(+)</text>
        <dbReference type="Rhea" id="RHEA:46608"/>
        <dbReference type="Rhea" id="RHEA-COMP:11060"/>
        <dbReference type="Rhea" id="RHEA-COMP:11605"/>
        <dbReference type="ChEBI" id="CHEBI:15378"/>
        <dbReference type="ChEBI" id="CHEBI:30013"/>
        <dbReference type="ChEBI" id="CHEBI:30616"/>
        <dbReference type="ChEBI" id="CHEBI:61977"/>
        <dbReference type="ChEBI" id="CHEBI:456216"/>
        <dbReference type="EC" id="2.7.11.1"/>
    </reaction>
</comment>
<dbReference type="PANTHER" id="PTHR45852:SF1">
    <property type="entry name" value="SERINE_THREONINE-PROTEIN KINASE RIO2"/>
    <property type="match status" value="1"/>
</dbReference>
<dbReference type="GO" id="GO:0030490">
    <property type="term" value="P:maturation of SSU-rRNA"/>
    <property type="evidence" value="ECO:0007669"/>
    <property type="project" value="TreeGrafter"/>
</dbReference>
<dbReference type="Gene3D" id="3.30.200.20">
    <property type="entry name" value="Phosphorylase Kinase, domain 1"/>
    <property type="match status" value="1"/>
</dbReference>
<comment type="similarity">
    <text evidence="1">Belongs to the protein kinase superfamily. RIO-type Ser/Thr kinase family.</text>
</comment>
<dbReference type="InterPro" id="IPR036388">
    <property type="entry name" value="WH-like_DNA-bd_sf"/>
</dbReference>
<dbReference type="AlphaFoldDB" id="A0A7C4NLN7"/>
<evidence type="ECO:0000256" key="11">
    <source>
        <dbReference type="ARBA" id="ARBA00048679"/>
    </source>
</evidence>
<evidence type="ECO:0000259" key="12">
    <source>
        <dbReference type="PROSITE" id="PS50011"/>
    </source>
</evidence>
<gene>
    <name evidence="13" type="ORF">ENU08_06360</name>
</gene>
<dbReference type="PROSITE" id="PS00109">
    <property type="entry name" value="PROTEIN_KINASE_TYR"/>
    <property type="match status" value="1"/>
</dbReference>
<dbReference type="GO" id="GO:0046872">
    <property type="term" value="F:metal ion binding"/>
    <property type="evidence" value="ECO:0007669"/>
    <property type="project" value="UniProtKB-KW"/>
</dbReference>
<organism evidence="13">
    <name type="scientific">Ignisphaera aggregans</name>
    <dbReference type="NCBI Taxonomy" id="334771"/>
    <lineage>
        <taxon>Archaea</taxon>
        <taxon>Thermoproteota</taxon>
        <taxon>Thermoprotei</taxon>
        <taxon>Desulfurococcales</taxon>
        <taxon>Desulfurococcaceae</taxon>
        <taxon>Ignisphaera</taxon>
    </lineage>
</organism>
<evidence type="ECO:0000256" key="4">
    <source>
        <dbReference type="ARBA" id="ARBA00022679"/>
    </source>
</evidence>
<dbReference type="Gene3D" id="1.10.510.10">
    <property type="entry name" value="Transferase(Phosphotransferase) domain 1"/>
    <property type="match status" value="1"/>
</dbReference>
<evidence type="ECO:0000256" key="1">
    <source>
        <dbReference type="ARBA" id="ARBA00009196"/>
    </source>
</evidence>
<evidence type="ECO:0000256" key="8">
    <source>
        <dbReference type="ARBA" id="ARBA00022840"/>
    </source>
</evidence>
<keyword evidence="7 13" id="KW-0418">Kinase</keyword>
<dbReference type="GO" id="GO:0005829">
    <property type="term" value="C:cytosol"/>
    <property type="evidence" value="ECO:0007669"/>
    <property type="project" value="TreeGrafter"/>
</dbReference>
<evidence type="ECO:0000256" key="5">
    <source>
        <dbReference type="ARBA" id="ARBA00022723"/>
    </source>
</evidence>
<dbReference type="PANTHER" id="PTHR45852">
    <property type="entry name" value="SER/THR-PROTEIN KINASE RIO2"/>
    <property type="match status" value="1"/>
</dbReference>
<keyword evidence="3 13" id="KW-0723">Serine/threonine-protein kinase</keyword>
<evidence type="ECO:0000256" key="6">
    <source>
        <dbReference type="ARBA" id="ARBA00022741"/>
    </source>
</evidence>
<dbReference type="EC" id="2.7.11.1" evidence="2"/>
<dbReference type="SUPFAM" id="SSF56112">
    <property type="entry name" value="Protein kinase-like (PK-like)"/>
    <property type="match status" value="1"/>
</dbReference>
<comment type="caution">
    <text evidence="13">The sequence shown here is derived from an EMBL/GenBank/DDBJ whole genome shotgun (WGS) entry which is preliminary data.</text>
</comment>
<keyword evidence="8" id="KW-0067">ATP-binding</keyword>
<evidence type="ECO:0000256" key="9">
    <source>
        <dbReference type="ARBA" id="ARBA00022842"/>
    </source>
</evidence>
<evidence type="ECO:0000256" key="3">
    <source>
        <dbReference type="ARBA" id="ARBA00022527"/>
    </source>
</evidence>
<accession>A0A7C4NLN7</accession>
<dbReference type="InterPro" id="IPR000687">
    <property type="entry name" value="RIO_kinase"/>
</dbReference>
<evidence type="ECO:0000256" key="7">
    <source>
        <dbReference type="ARBA" id="ARBA00022777"/>
    </source>
</evidence>
<reference evidence="13" key="1">
    <citation type="journal article" date="2020" name="mSystems">
        <title>Genome- and Community-Level Interaction Insights into Carbon Utilization and Element Cycling Functions of Hydrothermarchaeota in Hydrothermal Sediment.</title>
        <authorList>
            <person name="Zhou Z."/>
            <person name="Liu Y."/>
            <person name="Xu W."/>
            <person name="Pan J."/>
            <person name="Luo Z.H."/>
            <person name="Li M."/>
        </authorList>
    </citation>
    <scope>NUCLEOTIDE SEQUENCE [LARGE SCALE GENOMIC DNA]</scope>
    <source>
        <strain evidence="13">SpSt-637</strain>
    </source>
</reference>
<dbReference type="SMART" id="SM00090">
    <property type="entry name" value="RIO"/>
    <property type="match status" value="1"/>
</dbReference>
<evidence type="ECO:0000256" key="10">
    <source>
        <dbReference type="ARBA" id="ARBA00047899"/>
    </source>
</evidence>
<dbReference type="GO" id="GO:0005524">
    <property type="term" value="F:ATP binding"/>
    <property type="evidence" value="ECO:0007669"/>
    <property type="project" value="UniProtKB-KW"/>
</dbReference>
<comment type="catalytic activity">
    <reaction evidence="11">
        <text>L-seryl-[protein] + ATP = O-phospho-L-seryl-[protein] + ADP + H(+)</text>
        <dbReference type="Rhea" id="RHEA:17989"/>
        <dbReference type="Rhea" id="RHEA-COMP:9863"/>
        <dbReference type="Rhea" id="RHEA-COMP:11604"/>
        <dbReference type="ChEBI" id="CHEBI:15378"/>
        <dbReference type="ChEBI" id="CHEBI:29999"/>
        <dbReference type="ChEBI" id="CHEBI:30616"/>
        <dbReference type="ChEBI" id="CHEBI:83421"/>
        <dbReference type="ChEBI" id="CHEBI:456216"/>
        <dbReference type="EC" id="2.7.11.1"/>
    </reaction>
</comment>
<dbReference type="InterPro" id="IPR000719">
    <property type="entry name" value="Prot_kinase_dom"/>
</dbReference>
<dbReference type="Gene3D" id="1.10.10.10">
    <property type="entry name" value="Winged helix-like DNA-binding domain superfamily/Winged helix DNA-binding domain"/>
    <property type="match status" value="1"/>
</dbReference>
<protein>
    <recommendedName>
        <fullName evidence="2">non-specific serine/threonine protein kinase</fullName>
        <ecNumber evidence="2">2.7.11.1</ecNumber>
    </recommendedName>
</protein>
<name>A0A7C4NLN7_9CREN</name>
<dbReference type="GO" id="GO:0004674">
    <property type="term" value="F:protein serine/threonine kinase activity"/>
    <property type="evidence" value="ECO:0007669"/>
    <property type="project" value="UniProtKB-KW"/>
</dbReference>
<evidence type="ECO:0000313" key="13">
    <source>
        <dbReference type="EMBL" id="HGQ64849.1"/>
    </source>
</evidence>
<evidence type="ECO:0000256" key="2">
    <source>
        <dbReference type="ARBA" id="ARBA00012513"/>
    </source>
</evidence>
<dbReference type="EMBL" id="DTBD01000056">
    <property type="protein sequence ID" value="HGQ64849.1"/>
    <property type="molecule type" value="Genomic_DNA"/>
</dbReference>
<keyword evidence="6" id="KW-0547">Nucleotide-binding</keyword>
<dbReference type="PROSITE" id="PS50011">
    <property type="entry name" value="PROTEIN_KINASE_DOM"/>
    <property type="match status" value="1"/>
</dbReference>